<keyword evidence="1" id="KW-0472">Membrane</keyword>
<evidence type="ECO:0000313" key="3">
    <source>
        <dbReference type="Proteomes" id="UP000032233"/>
    </source>
</evidence>
<dbReference type="InParanoid" id="A0A0D2JSX5"/>
<dbReference type="EMBL" id="AZAC01000029">
    <property type="protein sequence ID" value="KIX12560.1"/>
    <property type="molecule type" value="Genomic_DNA"/>
</dbReference>
<proteinExistence type="predicted"/>
<keyword evidence="3" id="KW-1185">Reference proteome</keyword>
<evidence type="ECO:0000313" key="2">
    <source>
        <dbReference type="EMBL" id="KIX12560.1"/>
    </source>
</evidence>
<feature type="transmembrane region" description="Helical" evidence="1">
    <location>
        <begin position="15"/>
        <end position="38"/>
    </location>
</feature>
<comment type="caution">
    <text evidence="2">The sequence shown here is derived from an EMBL/GenBank/DDBJ whole genome shotgun (WGS) entry which is preliminary data.</text>
</comment>
<dbReference type="Proteomes" id="UP000032233">
    <property type="component" value="Unassembled WGS sequence"/>
</dbReference>
<evidence type="ECO:0000256" key="1">
    <source>
        <dbReference type="SAM" id="Phobius"/>
    </source>
</evidence>
<accession>A0A0D2JSX5</accession>
<organism evidence="2 3">
    <name type="scientific">Dethiosulfatarculus sandiegensis</name>
    <dbReference type="NCBI Taxonomy" id="1429043"/>
    <lineage>
        <taxon>Bacteria</taxon>
        <taxon>Pseudomonadati</taxon>
        <taxon>Thermodesulfobacteriota</taxon>
        <taxon>Desulfarculia</taxon>
        <taxon>Desulfarculales</taxon>
        <taxon>Desulfarculaceae</taxon>
        <taxon>Dethiosulfatarculus</taxon>
    </lineage>
</organism>
<keyword evidence="1" id="KW-1133">Transmembrane helix</keyword>
<sequence length="48" mass="5438">MVWDHALGGWLTGKGLYMVESLGLFFLGLVLLFTSGLCHRKVKRLMQN</sequence>
<keyword evidence="1" id="KW-0812">Transmembrane</keyword>
<protein>
    <submittedName>
        <fullName evidence="2">Uncharacterized protein</fullName>
    </submittedName>
</protein>
<dbReference type="AlphaFoldDB" id="A0A0D2JSX5"/>
<gene>
    <name evidence="2" type="ORF">X474_18320</name>
</gene>
<name>A0A0D2JSX5_9BACT</name>
<dbReference type="STRING" id="1429043.X474_18320"/>
<reference evidence="2 3" key="1">
    <citation type="submission" date="2013-11" db="EMBL/GenBank/DDBJ databases">
        <title>Metagenomic analysis of a methanogenic consortium involved in long chain n-alkane degradation.</title>
        <authorList>
            <person name="Davidova I.A."/>
            <person name="Callaghan A.V."/>
            <person name="Wawrik B."/>
            <person name="Pruitt S."/>
            <person name="Marks C."/>
            <person name="Duncan K.E."/>
            <person name="Suflita J.M."/>
        </authorList>
    </citation>
    <scope>NUCLEOTIDE SEQUENCE [LARGE SCALE GENOMIC DNA]</scope>
    <source>
        <strain evidence="2 3">SPR</strain>
    </source>
</reference>